<protein>
    <recommendedName>
        <fullName evidence="2">Helicase-associated domain-containing protein</fullName>
    </recommendedName>
</protein>
<dbReference type="Pfam" id="PF03457">
    <property type="entry name" value="HA"/>
    <property type="match status" value="2"/>
</dbReference>
<feature type="compositionally biased region" description="Basic and acidic residues" evidence="1">
    <location>
        <begin position="271"/>
        <end position="292"/>
    </location>
</feature>
<dbReference type="EMBL" id="JALLPB020000401">
    <property type="protein sequence ID" value="KAL3809488.1"/>
    <property type="molecule type" value="Genomic_DNA"/>
</dbReference>
<evidence type="ECO:0000313" key="4">
    <source>
        <dbReference type="Proteomes" id="UP001530377"/>
    </source>
</evidence>
<proteinExistence type="predicted"/>
<evidence type="ECO:0000259" key="2">
    <source>
        <dbReference type="Pfam" id="PF03457"/>
    </source>
</evidence>
<name>A0ABD3R9I9_9STRA</name>
<feature type="compositionally biased region" description="Polar residues" evidence="1">
    <location>
        <begin position="208"/>
        <end position="227"/>
    </location>
</feature>
<evidence type="ECO:0000256" key="1">
    <source>
        <dbReference type="SAM" id="MobiDB-lite"/>
    </source>
</evidence>
<accession>A0ABD3R9I9</accession>
<feature type="region of interest" description="Disordered" evidence="1">
    <location>
        <begin position="354"/>
        <end position="399"/>
    </location>
</feature>
<feature type="region of interest" description="Disordered" evidence="1">
    <location>
        <begin position="146"/>
        <end position="178"/>
    </location>
</feature>
<feature type="region of interest" description="Disordered" evidence="1">
    <location>
        <begin position="207"/>
        <end position="301"/>
    </location>
</feature>
<feature type="compositionally biased region" description="Low complexity" evidence="1">
    <location>
        <begin position="385"/>
        <end position="394"/>
    </location>
</feature>
<reference evidence="3 4" key="1">
    <citation type="submission" date="2024-10" db="EMBL/GenBank/DDBJ databases">
        <title>Updated reference genomes for cyclostephanoid diatoms.</title>
        <authorList>
            <person name="Roberts W.R."/>
            <person name="Alverson A.J."/>
        </authorList>
    </citation>
    <scope>NUCLEOTIDE SEQUENCE [LARGE SCALE GENOMIC DNA]</scope>
    <source>
        <strain evidence="3 4">AJA228-03</strain>
    </source>
</reference>
<dbReference type="Proteomes" id="UP001530377">
    <property type="component" value="Unassembled WGS sequence"/>
</dbReference>
<feature type="domain" description="Helicase-associated" evidence="2">
    <location>
        <begin position="473"/>
        <end position="541"/>
    </location>
</feature>
<dbReference type="Gene3D" id="6.10.140.530">
    <property type="match status" value="2"/>
</dbReference>
<dbReference type="PANTHER" id="PTHR33418">
    <property type="entry name" value="HELICASE-ASSOCIATED"/>
    <property type="match status" value="1"/>
</dbReference>
<dbReference type="AlphaFoldDB" id="A0ABD3R9I9"/>
<feature type="domain" description="Helicase-associated" evidence="2">
    <location>
        <begin position="400"/>
        <end position="465"/>
    </location>
</feature>
<keyword evidence="4" id="KW-1185">Reference proteome</keyword>
<dbReference type="InterPro" id="IPR005114">
    <property type="entry name" value="Helicase_assoc"/>
</dbReference>
<evidence type="ECO:0000313" key="3">
    <source>
        <dbReference type="EMBL" id="KAL3809488.1"/>
    </source>
</evidence>
<sequence length="547" mass="61953">MVPILIELLSKDIKMNRQDDRLNDNEEGASLQCRGDVLDSQTTEDSRDPRESPVSSAEASARSSFVNASMMSETKSPSFEQRDGQRSAFSSIQSDAPAEEKEQAARMPHPVRRHFEEPRGYYQPQHQSDEDGQYHRHHYQSQNQFRYPSYYPYSPPDPENNSAAMSGRQYHPPHPTYHPQIYEYLQQDYTQYSYYSSGASGPYLVQPYSHQSYSRPNLSIPHSSQPQPHTPGDAPSAVTVSTKGTPSHMAHQYIDRYGQGLDPSQSPSIEDEGRKPSAREQQRRRETTKSEESPPQQPQDFEPIPLYEISAIPSLSSLSSTARKQPPSFRHDLHQASAQAYVHDFHQASAQAYAPTAAVSRTHVDPPIPKSTPTSRPQSRIIVPSSSGSNTSSAGGEGGSWEKRYAELCEFKRAHGHCEVPQNYADNNSLGTWVNKQRMEQKNRMEGKNSSLTNSRLERLQMIGFRWAKRKGQASWNEKFNELVQYKARHGNCHVPTKYKANTALGRWVSTQRAEYKKYSEGQTKTTMTAEKVARLESIGFAWFMAL</sequence>
<organism evidence="3 4">
    <name type="scientific">Cyclostephanos tholiformis</name>
    <dbReference type="NCBI Taxonomy" id="382380"/>
    <lineage>
        <taxon>Eukaryota</taxon>
        <taxon>Sar</taxon>
        <taxon>Stramenopiles</taxon>
        <taxon>Ochrophyta</taxon>
        <taxon>Bacillariophyta</taxon>
        <taxon>Coscinodiscophyceae</taxon>
        <taxon>Thalassiosirophycidae</taxon>
        <taxon>Stephanodiscales</taxon>
        <taxon>Stephanodiscaceae</taxon>
        <taxon>Cyclostephanos</taxon>
    </lineage>
</organism>
<feature type="region of interest" description="Disordered" evidence="1">
    <location>
        <begin position="16"/>
        <end position="109"/>
    </location>
</feature>
<comment type="caution">
    <text evidence="3">The sequence shown here is derived from an EMBL/GenBank/DDBJ whole genome shotgun (WGS) entry which is preliminary data.</text>
</comment>
<feature type="compositionally biased region" description="Polar residues" evidence="1">
    <location>
        <begin position="53"/>
        <end position="79"/>
    </location>
</feature>
<gene>
    <name evidence="3" type="ORF">ACHAXA_007959</name>
</gene>
<dbReference type="PANTHER" id="PTHR33418:SF1">
    <property type="entry name" value="HELICASE-ASSOCIATED DOMAIN-CONTAINING PROTEIN"/>
    <property type="match status" value="1"/>
</dbReference>